<dbReference type="HOGENOM" id="CLU_041790_0_0_6"/>
<dbReference type="AlphaFoldDB" id="R4YT81"/>
<dbReference type="Pfam" id="PF09850">
    <property type="entry name" value="DotU"/>
    <property type="match status" value="1"/>
</dbReference>
<name>R4YT81_OLEAN</name>
<feature type="region of interest" description="Disordered" evidence="2">
    <location>
        <begin position="1"/>
        <end position="63"/>
    </location>
</feature>
<dbReference type="KEGG" id="oai:OLEAN_C26070"/>
<feature type="domain" description="OmpA-like" evidence="4">
    <location>
        <begin position="334"/>
        <end position="452"/>
    </location>
</feature>
<dbReference type="InterPro" id="IPR038522">
    <property type="entry name" value="T4/T6SS_DotU_sf"/>
</dbReference>
<keyword evidence="6" id="KW-1185">Reference proteome</keyword>
<evidence type="ECO:0000256" key="2">
    <source>
        <dbReference type="SAM" id="MobiDB-lite"/>
    </source>
</evidence>
<dbReference type="Pfam" id="PF00691">
    <property type="entry name" value="OmpA"/>
    <property type="match status" value="1"/>
</dbReference>
<feature type="transmembrane region" description="Helical" evidence="3">
    <location>
        <begin position="256"/>
        <end position="278"/>
    </location>
</feature>
<sequence>MSQDDRFFQDNNATDDDSDRTVFISRPASNRQRNRASSPPPAQPAFSQQQPVPPPMQQSRSISEVSLHSDVNVIVSAATPLLTLGINVRSMSHHPDPKALYQQIAESLKNIDLQLKNQGLPKESIISARYIICAYLDEMVMSTPWGGQSLWATRNLLMTFHKNNQGGAQFFEIIKLLTQSPAMNLDLIELCYLVLDLGFQGRYRISDTGSIEIASIQDNLYQIISTYRPAPVKQLSNHWRGAINDQKKSLSGNNRLFITAGIALLITAIVFTLFLMLLSQKSDPVAIKAASVASNLQPIVRNNRPIKRTTHLSYIRDQLNHDITQKNLSVEDISGGVRIIVFGSNLFKSSTAKLTRQKEITVANIIATLKNTPGFIQITGHTDDIPIRTLQFPSNWELSKKRADEIVKLLQKQMPDREIVGEGVADSAPIVPNNSRENRAINRRIEINLYTI</sequence>
<dbReference type="STRING" id="698738.OLEAN_C26070"/>
<dbReference type="InterPro" id="IPR006665">
    <property type="entry name" value="OmpA-like"/>
</dbReference>
<protein>
    <submittedName>
        <fullName evidence="5">OmpA family protein</fullName>
    </submittedName>
</protein>
<accession>R4YT81</accession>
<keyword evidence="1 3" id="KW-0472">Membrane</keyword>
<proteinExistence type="predicted"/>
<keyword evidence="3" id="KW-1133">Transmembrane helix</keyword>
<organism evidence="5 6">
    <name type="scientific">Oleispira antarctica RB-8</name>
    <dbReference type="NCBI Taxonomy" id="698738"/>
    <lineage>
        <taxon>Bacteria</taxon>
        <taxon>Pseudomonadati</taxon>
        <taxon>Pseudomonadota</taxon>
        <taxon>Gammaproteobacteria</taxon>
        <taxon>Oceanospirillales</taxon>
        <taxon>Oceanospirillaceae</taxon>
        <taxon>Oleispira</taxon>
    </lineage>
</organism>
<dbReference type="PATRIC" id="fig|698738.3.peg.2705"/>
<dbReference type="PROSITE" id="PS51123">
    <property type="entry name" value="OMPA_2"/>
    <property type="match status" value="1"/>
</dbReference>
<evidence type="ECO:0000313" key="6">
    <source>
        <dbReference type="Proteomes" id="UP000032749"/>
    </source>
</evidence>
<dbReference type="CDD" id="cd07185">
    <property type="entry name" value="OmpA_C-like"/>
    <property type="match status" value="1"/>
</dbReference>
<dbReference type="Gene3D" id="3.30.1330.60">
    <property type="entry name" value="OmpA-like domain"/>
    <property type="match status" value="1"/>
</dbReference>
<dbReference type="InterPro" id="IPR036737">
    <property type="entry name" value="OmpA-like_sf"/>
</dbReference>
<evidence type="ECO:0000313" key="5">
    <source>
        <dbReference type="EMBL" id="CCK76783.1"/>
    </source>
</evidence>
<evidence type="ECO:0000259" key="4">
    <source>
        <dbReference type="PROSITE" id="PS51123"/>
    </source>
</evidence>
<dbReference type="PANTHER" id="PTHR38033:SF1">
    <property type="entry name" value="DOTU FAMILY TYPE IV_VI SECRETION SYSTEM PROTEIN"/>
    <property type="match status" value="1"/>
</dbReference>
<dbReference type="NCBIfam" id="NF038228">
    <property type="entry name" value="IcmH_DotU_IVB"/>
    <property type="match status" value="1"/>
</dbReference>
<dbReference type="PANTHER" id="PTHR38033">
    <property type="entry name" value="MEMBRANE PROTEIN-RELATED"/>
    <property type="match status" value="1"/>
</dbReference>
<dbReference type="GO" id="GO:0016020">
    <property type="term" value="C:membrane"/>
    <property type="evidence" value="ECO:0007669"/>
    <property type="project" value="UniProtKB-UniRule"/>
</dbReference>
<dbReference type="EMBL" id="FO203512">
    <property type="protein sequence ID" value="CCK76783.1"/>
    <property type="molecule type" value="Genomic_DNA"/>
</dbReference>
<keyword evidence="3" id="KW-0812">Transmembrane</keyword>
<dbReference type="SUPFAM" id="SSF103088">
    <property type="entry name" value="OmpA-like"/>
    <property type="match status" value="1"/>
</dbReference>
<dbReference type="NCBIfam" id="TIGR03349">
    <property type="entry name" value="IV_VI_DotU"/>
    <property type="match status" value="1"/>
</dbReference>
<dbReference type="InterPro" id="IPR017732">
    <property type="entry name" value="T4/T6SS_DotU"/>
</dbReference>
<reference evidence="5 6" key="1">
    <citation type="journal article" date="2013" name="Nat. Commun.">
        <title>Genome sequence and functional genomic analysis of the oil-degrading bacterium Oleispira antarctica.</title>
        <authorList>
            <person name="Kube M."/>
            <person name="Chernikova T.N."/>
            <person name="Al-Ramahi Y."/>
            <person name="Beloqui A."/>
            <person name="Lopez-Cortez N."/>
            <person name="Guazzaroni M.E."/>
            <person name="Heipieper H.J."/>
            <person name="Klages S."/>
            <person name="Kotsyurbenko O.R."/>
            <person name="Langer I."/>
            <person name="Nechitaylo T.Y."/>
            <person name="Lunsdorf H."/>
            <person name="Fernandez M."/>
            <person name="Juarez S."/>
            <person name="Ciordia S."/>
            <person name="Singer A."/>
            <person name="Kagan O."/>
            <person name="Egorova O."/>
            <person name="Petit P.A."/>
            <person name="Stogios P."/>
            <person name="Kim Y."/>
            <person name="Tchigvintsev A."/>
            <person name="Flick R."/>
            <person name="Denaro R."/>
            <person name="Genovese M."/>
            <person name="Albar J.P."/>
            <person name="Reva O.N."/>
            <person name="Martinez-Gomariz M."/>
            <person name="Tran H."/>
            <person name="Ferrer M."/>
            <person name="Savchenko A."/>
            <person name="Yakunin A.F."/>
            <person name="Yakimov M.M."/>
            <person name="Golyshina O.V."/>
            <person name="Reinhardt R."/>
            <person name="Golyshin P.N."/>
        </authorList>
    </citation>
    <scope>NUCLEOTIDE SEQUENCE [LARGE SCALE GENOMIC DNA]</scope>
</reference>
<gene>
    <name evidence="5" type="ORF">OLEAN_C26070</name>
</gene>
<evidence type="ECO:0000256" key="1">
    <source>
        <dbReference type="PROSITE-ProRule" id="PRU00473"/>
    </source>
</evidence>
<dbReference type="Gene3D" id="1.25.40.590">
    <property type="entry name" value="Type IV / VI secretion system, DotU"/>
    <property type="match status" value="1"/>
</dbReference>
<evidence type="ECO:0000256" key="3">
    <source>
        <dbReference type="SAM" id="Phobius"/>
    </source>
</evidence>
<dbReference type="OrthoDB" id="345640at2"/>
<dbReference type="Proteomes" id="UP000032749">
    <property type="component" value="Chromosome"/>
</dbReference>